<accession>A2DUD2</accession>
<dbReference type="VEuPathDB" id="TrichDB:TVAGG3_0595870"/>
<dbReference type="SMR" id="A2DUD2"/>
<dbReference type="RefSeq" id="XP_001328193.1">
    <property type="nucleotide sequence ID" value="XM_001328158.1"/>
</dbReference>
<dbReference type="Proteomes" id="UP000001542">
    <property type="component" value="Unassembled WGS sequence"/>
</dbReference>
<gene>
    <name evidence="1" type="ORF">TVAG_262200</name>
</gene>
<dbReference type="KEGG" id="tva:4773977"/>
<protein>
    <submittedName>
        <fullName evidence="1">Uncharacterized protein</fullName>
    </submittedName>
</protein>
<sequence>MLTMALEALNLMICNYPFYISEILKNDAIPILVDLVVTAHDDTSMMLILWLLFNCTIEGAGSHLSEFISALEHLTSLQMPQITQFLFYIASNICISRPVAVAFANLPYFNKLINKAMTCDNIDLRSASYMLITHILTWYYAV</sequence>
<keyword evidence="2" id="KW-1185">Reference proteome</keyword>
<dbReference type="InterPro" id="IPR016024">
    <property type="entry name" value="ARM-type_fold"/>
</dbReference>
<reference evidence="1" key="2">
    <citation type="journal article" date="2007" name="Science">
        <title>Draft genome sequence of the sexually transmitted pathogen Trichomonas vaginalis.</title>
        <authorList>
            <person name="Carlton J.M."/>
            <person name="Hirt R.P."/>
            <person name="Silva J.C."/>
            <person name="Delcher A.L."/>
            <person name="Schatz M."/>
            <person name="Zhao Q."/>
            <person name="Wortman J.R."/>
            <person name="Bidwell S.L."/>
            <person name="Alsmark U.C.M."/>
            <person name="Besteiro S."/>
            <person name="Sicheritz-Ponten T."/>
            <person name="Noel C.J."/>
            <person name="Dacks J.B."/>
            <person name="Foster P.G."/>
            <person name="Simillion C."/>
            <person name="Van de Peer Y."/>
            <person name="Miranda-Saavedra D."/>
            <person name="Barton G.J."/>
            <person name="Westrop G.D."/>
            <person name="Mueller S."/>
            <person name="Dessi D."/>
            <person name="Fiori P.L."/>
            <person name="Ren Q."/>
            <person name="Paulsen I."/>
            <person name="Zhang H."/>
            <person name="Bastida-Corcuera F.D."/>
            <person name="Simoes-Barbosa A."/>
            <person name="Brown M.T."/>
            <person name="Hayes R.D."/>
            <person name="Mukherjee M."/>
            <person name="Okumura C.Y."/>
            <person name="Schneider R."/>
            <person name="Smith A.J."/>
            <person name="Vanacova S."/>
            <person name="Villalvazo M."/>
            <person name="Haas B.J."/>
            <person name="Pertea M."/>
            <person name="Feldblyum T.V."/>
            <person name="Utterback T.R."/>
            <person name="Shu C.L."/>
            <person name="Osoegawa K."/>
            <person name="de Jong P.J."/>
            <person name="Hrdy I."/>
            <person name="Horvathova L."/>
            <person name="Zubacova Z."/>
            <person name="Dolezal P."/>
            <person name="Malik S.B."/>
            <person name="Logsdon J.M. Jr."/>
            <person name="Henze K."/>
            <person name="Gupta A."/>
            <person name="Wang C.C."/>
            <person name="Dunne R.L."/>
            <person name="Upcroft J.A."/>
            <person name="Upcroft P."/>
            <person name="White O."/>
            <person name="Salzberg S.L."/>
            <person name="Tang P."/>
            <person name="Chiu C.-H."/>
            <person name="Lee Y.-S."/>
            <person name="Embley T.M."/>
            <person name="Coombs G.H."/>
            <person name="Mottram J.C."/>
            <person name="Tachezy J."/>
            <person name="Fraser-Liggett C.M."/>
            <person name="Johnson P.J."/>
        </authorList>
    </citation>
    <scope>NUCLEOTIDE SEQUENCE [LARGE SCALE GENOMIC DNA]</scope>
    <source>
        <strain evidence="1">G3</strain>
    </source>
</reference>
<dbReference type="AlphaFoldDB" id="A2DUD2"/>
<proteinExistence type="predicted"/>
<reference evidence="1" key="1">
    <citation type="submission" date="2006-10" db="EMBL/GenBank/DDBJ databases">
        <authorList>
            <person name="Amadeo P."/>
            <person name="Zhao Q."/>
            <person name="Wortman J."/>
            <person name="Fraser-Liggett C."/>
            <person name="Carlton J."/>
        </authorList>
    </citation>
    <scope>NUCLEOTIDE SEQUENCE</scope>
    <source>
        <strain evidence="1">G3</strain>
    </source>
</reference>
<dbReference type="EMBL" id="DS113248">
    <property type="protein sequence ID" value="EAY15970.1"/>
    <property type="molecule type" value="Genomic_DNA"/>
</dbReference>
<dbReference type="InParanoid" id="A2DUD2"/>
<organism evidence="1 2">
    <name type="scientific">Trichomonas vaginalis (strain ATCC PRA-98 / G3)</name>
    <dbReference type="NCBI Taxonomy" id="412133"/>
    <lineage>
        <taxon>Eukaryota</taxon>
        <taxon>Metamonada</taxon>
        <taxon>Parabasalia</taxon>
        <taxon>Trichomonadida</taxon>
        <taxon>Trichomonadidae</taxon>
        <taxon>Trichomonas</taxon>
    </lineage>
</organism>
<evidence type="ECO:0000313" key="2">
    <source>
        <dbReference type="Proteomes" id="UP000001542"/>
    </source>
</evidence>
<evidence type="ECO:0000313" key="1">
    <source>
        <dbReference type="EMBL" id="EAY15970.1"/>
    </source>
</evidence>
<dbReference type="VEuPathDB" id="TrichDB:TVAG_262200"/>
<name>A2DUD2_TRIV3</name>
<dbReference type="SUPFAM" id="SSF48371">
    <property type="entry name" value="ARM repeat"/>
    <property type="match status" value="1"/>
</dbReference>